<name>A0A076MVY7_AMYME</name>
<dbReference type="Pfam" id="PF01380">
    <property type="entry name" value="SIS"/>
    <property type="match status" value="2"/>
</dbReference>
<dbReference type="InterPro" id="IPR035490">
    <property type="entry name" value="GlmS/FrlB_SIS"/>
</dbReference>
<dbReference type="PANTHER" id="PTHR10937">
    <property type="entry name" value="GLUCOSAMINE--FRUCTOSE-6-PHOSPHATE AMINOTRANSFERASE, ISOMERIZING"/>
    <property type="match status" value="1"/>
</dbReference>
<dbReference type="CDD" id="cd05009">
    <property type="entry name" value="SIS_GlmS_GlmD_2"/>
    <property type="match status" value="1"/>
</dbReference>
<gene>
    <name evidence="3" type="primary">glmS</name>
    <name evidence="3" type="ORF">AMETH_3109</name>
</gene>
<dbReference type="STRING" id="1068978.AMETH_3109"/>
<dbReference type="HOGENOM" id="CLU_012520_2_1_11"/>
<keyword evidence="1" id="KW-0677">Repeat</keyword>
<reference evidence="3 4" key="1">
    <citation type="submission" date="2014-07" db="EMBL/GenBank/DDBJ databases">
        <title>Whole Genome Sequence of the Amycolatopsis methanolica 239.</title>
        <authorList>
            <person name="Tang B."/>
        </authorList>
    </citation>
    <scope>NUCLEOTIDE SEQUENCE [LARGE SCALE GENOMIC DNA]</scope>
    <source>
        <strain evidence="3 4">239</strain>
    </source>
</reference>
<protein>
    <submittedName>
        <fullName evidence="3">Glutamine--fructose-6-phosphate transaminase (Isomerizing)</fullName>
    </submittedName>
</protein>
<dbReference type="CDD" id="cd05008">
    <property type="entry name" value="SIS_GlmS_GlmD_1"/>
    <property type="match status" value="1"/>
</dbReference>
<accession>A0A076MVY7</accession>
<evidence type="ECO:0000259" key="2">
    <source>
        <dbReference type="PROSITE" id="PS51464"/>
    </source>
</evidence>
<dbReference type="AlphaFoldDB" id="A0A076MVY7"/>
<dbReference type="KEGG" id="amq:AMETH_3109"/>
<evidence type="ECO:0000313" key="3">
    <source>
        <dbReference type="EMBL" id="AIJ23201.1"/>
    </source>
</evidence>
<dbReference type="GO" id="GO:1901135">
    <property type="term" value="P:carbohydrate derivative metabolic process"/>
    <property type="evidence" value="ECO:0007669"/>
    <property type="project" value="InterPro"/>
</dbReference>
<dbReference type="Proteomes" id="UP000062973">
    <property type="component" value="Chromosome"/>
</dbReference>
<dbReference type="Gene3D" id="3.40.50.10490">
    <property type="entry name" value="Glucose-6-phosphate isomerase like protein, domain 1"/>
    <property type="match status" value="2"/>
</dbReference>
<dbReference type="eggNOG" id="COG0449">
    <property type="taxonomic scope" value="Bacteria"/>
</dbReference>
<sequence length="354" mass="37335">MTQTFGKVRPSSAGTTMWTEIAEQPEVWRRGLAERGRIEPVTTAVRRAAPRFVLFAARGTSDHAALYAKYLFEVVHQLPAGLISPSTVTAYGTSPDLRDVLVVAVSQSGRSPDLVQTVETSRRRGALTLAVTNDTQSPLAQAAELHIDILAGPERAVAATKSYTAQLLSLYLLVDQLRGGDGEAAAALPGAGDRLLALEDGVRESAEGHRGTTNFVVTGRGYSSATAHEAALKLMETSYLPAQAFSGADLLHGPIAMVDRGAKVLVIAAEGVGARAMREAITRIRNLGAEAWYVGSAETVPGSSAGIVLPGGLSEEVSPIAEILPFQHFALHLALARGNNPDSPRGLSKVTETR</sequence>
<keyword evidence="4" id="KW-1185">Reference proteome</keyword>
<dbReference type="PATRIC" id="fig|1068978.7.peg.3321"/>
<dbReference type="InterPro" id="IPR035466">
    <property type="entry name" value="GlmS/AgaS_SIS"/>
</dbReference>
<dbReference type="InterPro" id="IPR001347">
    <property type="entry name" value="SIS_dom"/>
</dbReference>
<dbReference type="PANTHER" id="PTHR10937:SF8">
    <property type="entry name" value="AMINOTRANSFERASE-RELATED"/>
    <property type="match status" value="1"/>
</dbReference>
<feature type="domain" description="SIS" evidence="2">
    <location>
        <begin position="41"/>
        <end position="183"/>
    </location>
</feature>
<dbReference type="PROSITE" id="PS51464">
    <property type="entry name" value="SIS"/>
    <property type="match status" value="2"/>
</dbReference>
<evidence type="ECO:0000313" key="4">
    <source>
        <dbReference type="Proteomes" id="UP000062973"/>
    </source>
</evidence>
<evidence type="ECO:0000256" key="1">
    <source>
        <dbReference type="ARBA" id="ARBA00022737"/>
    </source>
</evidence>
<proteinExistence type="predicted"/>
<dbReference type="InterPro" id="IPR046348">
    <property type="entry name" value="SIS_dom_sf"/>
</dbReference>
<dbReference type="EMBL" id="CP009110">
    <property type="protein sequence ID" value="AIJ23201.1"/>
    <property type="molecule type" value="Genomic_DNA"/>
</dbReference>
<dbReference type="SUPFAM" id="SSF53697">
    <property type="entry name" value="SIS domain"/>
    <property type="match status" value="1"/>
</dbReference>
<feature type="domain" description="SIS" evidence="2">
    <location>
        <begin position="205"/>
        <end position="344"/>
    </location>
</feature>
<organism evidence="3 4">
    <name type="scientific">Amycolatopsis methanolica 239</name>
    <dbReference type="NCBI Taxonomy" id="1068978"/>
    <lineage>
        <taxon>Bacteria</taxon>
        <taxon>Bacillati</taxon>
        <taxon>Actinomycetota</taxon>
        <taxon>Actinomycetes</taxon>
        <taxon>Pseudonocardiales</taxon>
        <taxon>Pseudonocardiaceae</taxon>
        <taxon>Amycolatopsis</taxon>
        <taxon>Amycolatopsis methanolica group</taxon>
    </lineage>
</organism>
<dbReference type="GO" id="GO:0097367">
    <property type="term" value="F:carbohydrate derivative binding"/>
    <property type="evidence" value="ECO:0007669"/>
    <property type="project" value="InterPro"/>
</dbReference>